<dbReference type="PROSITE" id="PS01124">
    <property type="entry name" value="HTH_ARAC_FAMILY_2"/>
    <property type="match status" value="1"/>
</dbReference>
<keyword evidence="3" id="KW-0804">Transcription</keyword>
<dbReference type="SUPFAM" id="SSF46689">
    <property type="entry name" value="Homeodomain-like"/>
    <property type="match status" value="2"/>
</dbReference>
<dbReference type="InterPro" id="IPR018060">
    <property type="entry name" value="HTH_AraC"/>
</dbReference>
<dbReference type="SMART" id="SM00342">
    <property type="entry name" value="HTH_ARAC"/>
    <property type="match status" value="1"/>
</dbReference>
<dbReference type="Gene3D" id="1.10.10.60">
    <property type="entry name" value="Homeodomain-like"/>
    <property type="match status" value="1"/>
</dbReference>
<gene>
    <name evidence="5" type="ORF">LZC94_01025</name>
</gene>
<sequence length="285" mass="30979">MNRHQPITCERVRSARLHTQPAATHVDHTVLFLVDGQLRMEHGGPIVAEPGMAVLVPSGAPHRLVGGSGVEVVRLTFCASCLGFDEGAPLMGPFRSVRWGALPLVVIPEARRAHLLRVCEELVDEVGHDTLESREVQRSLLVLVLAELRRAPASPAASDGSREGSLVASALEFIQGHCYEPISLKDVARAVHRTPAHVTTVLRRVTGFSVGHWIKEARLREACIRLAHTDDSIVAIAGHIGWKDETHFIRQFRKSIGSTPAAWRRTHRGKIPDVANGVVTPGGTG</sequence>
<evidence type="ECO:0000256" key="2">
    <source>
        <dbReference type="ARBA" id="ARBA00023125"/>
    </source>
</evidence>
<dbReference type="SUPFAM" id="SSF51215">
    <property type="entry name" value="Regulatory protein AraC"/>
    <property type="match status" value="1"/>
</dbReference>
<evidence type="ECO:0000256" key="1">
    <source>
        <dbReference type="ARBA" id="ARBA00023015"/>
    </source>
</evidence>
<dbReference type="RefSeq" id="WP_394825496.1">
    <property type="nucleotide sequence ID" value="NZ_CP089984.1"/>
</dbReference>
<keyword evidence="2" id="KW-0238">DNA-binding</keyword>
<dbReference type="Proteomes" id="UP001370348">
    <property type="component" value="Chromosome"/>
</dbReference>
<proteinExistence type="predicted"/>
<dbReference type="InterPro" id="IPR009057">
    <property type="entry name" value="Homeodomain-like_sf"/>
</dbReference>
<evidence type="ECO:0000256" key="3">
    <source>
        <dbReference type="ARBA" id="ARBA00023163"/>
    </source>
</evidence>
<dbReference type="PANTHER" id="PTHR46796">
    <property type="entry name" value="HTH-TYPE TRANSCRIPTIONAL ACTIVATOR RHAS-RELATED"/>
    <property type="match status" value="1"/>
</dbReference>
<dbReference type="CDD" id="cd02208">
    <property type="entry name" value="cupin_RmlC-like"/>
    <property type="match status" value="1"/>
</dbReference>
<dbReference type="InterPro" id="IPR037923">
    <property type="entry name" value="HTH-like"/>
</dbReference>
<evidence type="ECO:0000259" key="4">
    <source>
        <dbReference type="PROSITE" id="PS01124"/>
    </source>
</evidence>
<feature type="domain" description="HTH araC/xylS-type" evidence="4">
    <location>
        <begin position="168"/>
        <end position="266"/>
    </location>
</feature>
<organism evidence="5 6">
    <name type="scientific">Pendulispora albinea</name>
    <dbReference type="NCBI Taxonomy" id="2741071"/>
    <lineage>
        <taxon>Bacteria</taxon>
        <taxon>Pseudomonadati</taxon>
        <taxon>Myxococcota</taxon>
        <taxon>Myxococcia</taxon>
        <taxon>Myxococcales</taxon>
        <taxon>Sorangiineae</taxon>
        <taxon>Pendulisporaceae</taxon>
        <taxon>Pendulispora</taxon>
    </lineage>
</organism>
<evidence type="ECO:0000313" key="5">
    <source>
        <dbReference type="EMBL" id="WXB15862.1"/>
    </source>
</evidence>
<dbReference type="InterPro" id="IPR050204">
    <property type="entry name" value="AraC_XylS_family_regulators"/>
</dbReference>
<dbReference type="Pfam" id="PF12833">
    <property type="entry name" value="HTH_18"/>
    <property type="match status" value="1"/>
</dbReference>
<dbReference type="EMBL" id="CP089984">
    <property type="protein sequence ID" value="WXB15862.1"/>
    <property type="molecule type" value="Genomic_DNA"/>
</dbReference>
<name>A0ABZ2LYA9_9BACT</name>
<keyword evidence="1" id="KW-0805">Transcription regulation</keyword>
<reference evidence="5 6" key="1">
    <citation type="submission" date="2021-12" db="EMBL/GenBank/DDBJ databases">
        <title>Discovery of the Pendulisporaceae a myxobacterial family with distinct sporulation behavior and unique specialized metabolism.</title>
        <authorList>
            <person name="Garcia R."/>
            <person name="Popoff A."/>
            <person name="Bader C.D."/>
            <person name="Loehr J."/>
            <person name="Walesch S."/>
            <person name="Walt C."/>
            <person name="Boldt J."/>
            <person name="Bunk B."/>
            <person name="Haeckl F.J.F.P.J."/>
            <person name="Gunesch A.P."/>
            <person name="Birkelbach J."/>
            <person name="Nuebel U."/>
            <person name="Pietschmann T."/>
            <person name="Bach T."/>
            <person name="Mueller R."/>
        </authorList>
    </citation>
    <scope>NUCLEOTIDE SEQUENCE [LARGE SCALE GENOMIC DNA]</scope>
    <source>
        <strain evidence="5 6">MSr11954</strain>
    </source>
</reference>
<protein>
    <submittedName>
        <fullName evidence="5">AraC family transcriptional regulator</fullName>
    </submittedName>
</protein>
<evidence type="ECO:0000313" key="6">
    <source>
        <dbReference type="Proteomes" id="UP001370348"/>
    </source>
</evidence>
<dbReference type="InterPro" id="IPR014710">
    <property type="entry name" value="RmlC-like_jellyroll"/>
</dbReference>
<dbReference type="Gene3D" id="2.60.120.10">
    <property type="entry name" value="Jelly Rolls"/>
    <property type="match status" value="1"/>
</dbReference>
<accession>A0ABZ2LYA9</accession>
<keyword evidence="6" id="KW-1185">Reference proteome</keyword>